<feature type="domain" description="Type 9 secretion system plug protein N-terminal" evidence="2">
    <location>
        <begin position="31"/>
        <end position="155"/>
    </location>
</feature>
<dbReference type="InterPro" id="IPR031345">
    <property type="entry name" value="T9SS_Plug_N"/>
</dbReference>
<dbReference type="OrthoDB" id="1522602at2"/>
<feature type="signal peptide" evidence="1">
    <location>
        <begin position="1"/>
        <end position="18"/>
    </location>
</feature>
<protein>
    <recommendedName>
        <fullName evidence="2">Type 9 secretion system plug protein N-terminal domain-containing protein</fullName>
    </recommendedName>
</protein>
<feature type="chain" id="PRO_5011525636" description="Type 9 secretion system plug protein N-terminal domain-containing protein" evidence="1">
    <location>
        <begin position="19"/>
        <end position="416"/>
    </location>
</feature>
<keyword evidence="1" id="KW-0732">Signal</keyword>
<reference evidence="4" key="1">
    <citation type="submission" date="2016-10" db="EMBL/GenBank/DDBJ databases">
        <authorList>
            <person name="Varghese N."/>
            <person name="Submissions S."/>
        </authorList>
    </citation>
    <scope>NUCLEOTIDE SEQUENCE [LARGE SCALE GENOMIC DNA]</scope>
    <source>
        <strain evidence="4">Gh-48</strain>
    </source>
</reference>
<dbReference type="Proteomes" id="UP000198942">
    <property type="component" value="Unassembled WGS sequence"/>
</dbReference>
<evidence type="ECO:0000313" key="4">
    <source>
        <dbReference type="Proteomes" id="UP000198942"/>
    </source>
</evidence>
<proteinExistence type="predicted"/>
<evidence type="ECO:0000313" key="3">
    <source>
        <dbReference type="EMBL" id="SEO05430.1"/>
    </source>
</evidence>
<dbReference type="InterPro" id="IPR013783">
    <property type="entry name" value="Ig-like_fold"/>
</dbReference>
<dbReference type="Gene3D" id="2.60.40.10">
    <property type="entry name" value="Immunoglobulins"/>
    <property type="match status" value="1"/>
</dbReference>
<dbReference type="RefSeq" id="WP_091211990.1">
    <property type="nucleotide sequence ID" value="NZ_FOCL01000005.1"/>
</dbReference>
<gene>
    <name evidence="3" type="ORF">SAMN05192574_105129</name>
</gene>
<name>A0A1H8LJT6_9SPHI</name>
<dbReference type="STRING" id="551995.SAMN05192574_105129"/>
<sequence>MKKLCLIFFTILSLNSFAQSPYNNNVYSPAIKSVEFYNTAKQGSFPVINLGTDEKVLLTFDDLRGGSRNYYYTIEHCDANWNSSNLSSAEYLQSFTDDRLYNYSYSTGTMQKYTHYEISLPNNNIAPKISGNYVLKVYEDGDQNKMVLTRRLYVLGKRVSIAADLVASANNATRQTNQKINFTVDYSGLVVQNPAYALRTFIMQNARTETAVLNGQPTYIRGSQLIYNDVSINDFPGRNEFRLFDTRTLKLNSQRVAKIYKDSTNVVVLLGDPVRDQPNYIFQYDNDGKFYILNNDGTTPATDADYAHVYFTLSTNKNPNDGAPYVVGQFNNYRLDDSNKLHPLDNGRYTVNMLLKQGVYDYEYVWVDAKTGQADDIPFEGSHFETENEYQMLTYYRPPAARWDELVGFRELVTKR</sequence>
<dbReference type="EMBL" id="FOCL01000005">
    <property type="protein sequence ID" value="SEO05430.1"/>
    <property type="molecule type" value="Genomic_DNA"/>
</dbReference>
<accession>A0A1H8LJT6</accession>
<keyword evidence="4" id="KW-1185">Reference proteome</keyword>
<organism evidence="3 4">
    <name type="scientific">Mucilaginibacter gossypiicola</name>
    <dbReference type="NCBI Taxonomy" id="551995"/>
    <lineage>
        <taxon>Bacteria</taxon>
        <taxon>Pseudomonadati</taxon>
        <taxon>Bacteroidota</taxon>
        <taxon>Sphingobacteriia</taxon>
        <taxon>Sphingobacteriales</taxon>
        <taxon>Sphingobacteriaceae</taxon>
        <taxon>Mucilaginibacter</taxon>
    </lineage>
</organism>
<dbReference type="AlphaFoldDB" id="A0A1H8LJT6"/>
<dbReference type="Pfam" id="PF17116">
    <property type="entry name" value="T9SS_plug_1st"/>
    <property type="match status" value="1"/>
</dbReference>
<evidence type="ECO:0000256" key="1">
    <source>
        <dbReference type="SAM" id="SignalP"/>
    </source>
</evidence>
<evidence type="ECO:0000259" key="2">
    <source>
        <dbReference type="Pfam" id="PF17116"/>
    </source>
</evidence>